<evidence type="ECO:0000256" key="3">
    <source>
        <dbReference type="ARBA" id="ARBA00023008"/>
    </source>
</evidence>
<dbReference type="PANTHER" id="PTHR11709">
    <property type="entry name" value="MULTI-COPPER OXIDASE"/>
    <property type="match status" value="1"/>
</dbReference>
<dbReference type="GO" id="GO:0005507">
    <property type="term" value="F:copper ion binding"/>
    <property type="evidence" value="ECO:0007669"/>
    <property type="project" value="InterPro"/>
</dbReference>
<dbReference type="Pfam" id="PF00394">
    <property type="entry name" value="Cu-oxidase"/>
    <property type="match status" value="1"/>
</dbReference>
<accession>A0A3M9XJW7</accession>
<keyword evidence="1" id="KW-0479">Metal-binding</keyword>
<dbReference type="OrthoDB" id="9757546at2"/>
<feature type="chain" id="PRO_5018247153" evidence="5">
    <location>
        <begin position="31"/>
        <end position="490"/>
    </location>
</feature>
<dbReference type="AlphaFoldDB" id="A0A3M9XJW7"/>
<evidence type="ECO:0000256" key="4">
    <source>
        <dbReference type="SAM" id="MobiDB-lite"/>
    </source>
</evidence>
<dbReference type="PROSITE" id="PS51318">
    <property type="entry name" value="TAT"/>
    <property type="match status" value="1"/>
</dbReference>
<keyword evidence="5" id="KW-0732">Signal</keyword>
<feature type="domain" description="Plastocyanin-like" evidence="8">
    <location>
        <begin position="67"/>
        <end position="174"/>
    </location>
</feature>
<evidence type="ECO:0000313" key="10">
    <source>
        <dbReference type="Proteomes" id="UP000268623"/>
    </source>
</evidence>
<dbReference type="Gene3D" id="2.60.40.420">
    <property type="entry name" value="Cupredoxins - blue copper proteins"/>
    <property type="match status" value="3"/>
</dbReference>
<evidence type="ECO:0000259" key="7">
    <source>
        <dbReference type="Pfam" id="PF07731"/>
    </source>
</evidence>
<feature type="region of interest" description="Disordered" evidence="4">
    <location>
        <begin position="198"/>
        <end position="222"/>
    </location>
</feature>
<feature type="signal peptide" evidence="5">
    <location>
        <begin position="1"/>
        <end position="30"/>
    </location>
</feature>
<dbReference type="Pfam" id="PF07731">
    <property type="entry name" value="Cu-oxidase_2"/>
    <property type="match status" value="1"/>
</dbReference>
<keyword evidence="10" id="KW-1185">Reference proteome</keyword>
<protein>
    <submittedName>
        <fullName evidence="9">Copper oxidase</fullName>
    </submittedName>
</protein>
<evidence type="ECO:0000259" key="8">
    <source>
        <dbReference type="Pfam" id="PF07732"/>
    </source>
</evidence>
<evidence type="ECO:0000256" key="2">
    <source>
        <dbReference type="ARBA" id="ARBA00023002"/>
    </source>
</evidence>
<evidence type="ECO:0000256" key="1">
    <source>
        <dbReference type="ARBA" id="ARBA00022723"/>
    </source>
</evidence>
<evidence type="ECO:0000259" key="6">
    <source>
        <dbReference type="Pfam" id="PF00394"/>
    </source>
</evidence>
<comment type="caution">
    <text evidence="9">The sequence shown here is derived from an EMBL/GenBank/DDBJ whole genome shotgun (WGS) entry which is preliminary data.</text>
</comment>
<dbReference type="EMBL" id="QWDD01000003">
    <property type="protein sequence ID" value="RNJ48191.1"/>
    <property type="molecule type" value="Genomic_DNA"/>
</dbReference>
<keyword evidence="3" id="KW-0186">Copper</keyword>
<evidence type="ECO:0000256" key="5">
    <source>
        <dbReference type="SAM" id="SignalP"/>
    </source>
</evidence>
<sequence length="490" mass="53976">MIRSLRRRDLLRFGAMAGSGLLLDAPSVRAATAATPTIDPNVEAPFEGPADVTLRIGPVLVDVADDHTISTIGYNGASPGPLIRLKEGKTVTVELINETDAPEFVHWHGQLVAAAVDGAAEENSLVVPARGKLRYRLTPQPAGLRFVHSHVVAGADLHRGGYTGQHAPVYIEPANDPGRYDQEVFLTTHEWEPFFTGQEMEEGEEHEEQKEEKEKTEAGEEKPNGWEVGYRLFSINGRALGHGEPIRVRQGARVLFRILNASATENIKLALPGHRFLVVALDGNPVPTPKLVDVLRLGAAERIDAIVEMNHPGAWVLGTPRDDDRKNGLGVIVEYAGSRGDPQWVAPPRKSKWDYTIFGGGRPAPKPDQVIPMVFGKINGGKGGFNRWTINGKTYEDQGEPMKLQKGLRYRLAFDNRTDDAHPLHLHRNVFELTSVDGRPTAGVMKDVVVIRGFGRVDVDFTADQPGLSLFHCHHQLHMDYGFMQLFDVV</sequence>
<dbReference type="Proteomes" id="UP000268623">
    <property type="component" value="Unassembled WGS sequence"/>
</dbReference>
<proteinExistence type="predicted"/>
<dbReference type="InterPro" id="IPR008972">
    <property type="entry name" value="Cupredoxin"/>
</dbReference>
<gene>
    <name evidence="9" type="ORF">D1O30_20525</name>
</gene>
<dbReference type="InterPro" id="IPR011707">
    <property type="entry name" value="Cu-oxidase-like_N"/>
</dbReference>
<dbReference type="InterPro" id="IPR006311">
    <property type="entry name" value="TAT_signal"/>
</dbReference>
<reference evidence="9 10" key="1">
    <citation type="submission" date="2018-08" db="EMBL/GenBank/DDBJ databases">
        <title>Genome sequence of Methylocystis hirsuta CSC1, a methanotroph able to accumulate PHAs.</title>
        <authorList>
            <person name="Bordel S."/>
            <person name="Rodriguez E."/>
            <person name="Gancedo J."/>
            <person name="Munoz R."/>
        </authorList>
    </citation>
    <scope>NUCLEOTIDE SEQUENCE [LARGE SCALE GENOMIC DNA]</scope>
    <source>
        <strain evidence="9 10">CSC1</strain>
    </source>
</reference>
<name>A0A3M9XJW7_9HYPH</name>
<dbReference type="InterPro" id="IPR045087">
    <property type="entry name" value="Cu-oxidase_fam"/>
</dbReference>
<dbReference type="GO" id="GO:0016491">
    <property type="term" value="F:oxidoreductase activity"/>
    <property type="evidence" value="ECO:0007669"/>
    <property type="project" value="UniProtKB-KW"/>
</dbReference>
<feature type="compositionally biased region" description="Basic and acidic residues" evidence="4">
    <location>
        <begin position="207"/>
        <end position="222"/>
    </location>
</feature>
<dbReference type="PANTHER" id="PTHR11709:SF394">
    <property type="entry name" value="FI03373P-RELATED"/>
    <property type="match status" value="1"/>
</dbReference>
<dbReference type="Pfam" id="PF07732">
    <property type="entry name" value="Cu-oxidase_3"/>
    <property type="match status" value="1"/>
</dbReference>
<dbReference type="InterPro" id="IPR011706">
    <property type="entry name" value="Cu-oxidase_C"/>
</dbReference>
<dbReference type="CDD" id="cd13908">
    <property type="entry name" value="CuRO_3_MCO_like_2"/>
    <property type="match status" value="1"/>
</dbReference>
<feature type="domain" description="Plastocyanin-like" evidence="6">
    <location>
        <begin position="208"/>
        <end position="319"/>
    </location>
</feature>
<keyword evidence="2" id="KW-0560">Oxidoreductase</keyword>
<dbReference type="SUPFAM" id="SSF49503">
    <property type="entry name" value="Cupredoxins"/>
    <property type="match status" value="3"/>
</dbReference>
<dbReference type="InterPro" id="IPR001117">
    <property type="entry name" value="Cu-oxidase_2nd"/>
</dbReference>
<feature type="domain" description="Plastocyanin-like" evidence="7">
    <location>
        <begin position="385"/>
        <end position="489"/>
    </location>
</feature>
<organism evidence="9 10">
    <name type="scientific">Methylocystis hirsuta</name>
    <dbReference type="NCBI Taxonomy" id="369798"/>
    <lineage>
        <taxon>Bacteria</taxon>
        <taxon>Pseudomonadati</taxon>
        <taxon>Pseudomonadota</taxon>
        <taxon>Alphaproteobacteria</taxon>
        <taxon>Hyphomicrobiales</taxon>
        <taxon>Methylocystaceae</taxon>
        <taxon>Methylocystis</taxon>
    </lineage>
</organism>
<evidence type="ECO:0000313" key="9">
    <source>
        <dbReference type="EMBL" id="RNJ48191.1"/>
    </source>
</evidence>